<dbReference type="InterPro" id="IPR013249">
    <property type="entry name" value="RNA_pol_sigma70_r4_t2"/>
</dbReference>
<dbReference type="RefSeq" id="WP_005938009.1">
    <property type="nucleotide sequence ID" value="NZ_KB890327.1"/>
</dbReference>
<dbReference type="Pfam" id="PF04542">
    <property type="entry name" value="Sigma70_r2"/>
    <property type="match status" value="1"/>
</dbReference>
<dbReference type="OrthoDB" id="670026at2"/>
<evidence type="ECO:0000256" key="3">
    <source>
        <dbReference type="ARBA" id="ARBA00023082"/>
    </source>
</evidence>
<accession>U6RM60</accession>
<comment type="caution">
    <text evidence="7">The sequence shown here is derived from an EMBL/GenBank/DDBJ whole genome shotgun (WGS) entry which is preliminary data.</text>
</comment>
<sequence>MENSKIINKIVAMQPELMSFAFKLTANQDSANDLVQDSILKALDNTQKFIRQENFKGWMYTIMRNLFINNYRRSVRELNFLDSNFTDYAQIQVAKDDDKFEETYDLKLLYRIINKLPDDTKQPFMMFVSGLKYKEIAEKMDLPIGTIKSRLHFARKKLQKDLRDFS</sequence>
<evidence type="ECO:0000256" key="4">
    <source>
        <dbReference type="ARBA" id="ARBA00023163"/>
    </source>
</evidence>
<dbReference type="GO" id="GO:0016987">
    <property type="term" value="F:sigma factor activity"/>
    <property type="evidence" value="ECO:0007669"/>
    <property type="project" value="UniProtKB-KW"/>
</dbReference>
<evidence type="ECO:0000259" key="6">
    <source>
        <dbReference type="Pfam" id="PF08281"/>
    </source>
</evidence>
<evidence type="ECO:0000313" key="8">
    <source>
        <dbReference type="Proteomes" id="UP000017831"/>
    </source>
</evidence>
<dbReference type="InterPro" id="IPR013325">
    <property type="entry name" value="RNA_pol_sigma_r2"/>
</dbReference>
<dbReference type="PATRIC" id="fig|1121098.3.peg.1060"/>
<proteinExistence type="inferred from homology"/>
<reference evidence="7 8" key="1">
    <citation type="submission" date="2013-04" db="EMBL/GenBank/DDBJ databases">
        <title>The Genome Sequence of Bacteroides massiliensis DSM 17679.</title>
        <authorList>
            <consortium name="The Broad Institute Genomics Platform"/>
            <person name="Earl A."/>
            <person name="Ward D."/>
            <person name="Feldgarden M."/>
            <person name="Gevers D."/>
            <person name="Martens E."/>
            <person name="Fenner L."/>
            <person name="Roux V."/>
            <person name="Mallet M.N."/>
            <person name="Raoult D."/>
            <person name="Walker B."/>
            <person name="Young S."/>
            <person name="Zeng Q."/>
            <person name="Gargeya S."/>
            <person name="Fitzgerald M."/>
            <person name="Haas B."/>
            <person name="Abouelleil A."/>
            <person name="Allen A.W."/>
            <person name="Alvarado L."/>
            <person name="Arachchi H.M."/>
            <person name="Berlin A.M."/>
            <person name="Chapman S.B."/>
            <person name="Gainer-Dewar J."/>
            <person name="Goldberg J."/>
            <person name="Griggs A."/>
            <person name="Gujja S."/>
            <person name="Hansen M."/>
            <person name="Howarth C."/>
            <person name="Imamovic A."/>
            <person name="Ireland A."/>
            <person name="Larimer J."/>
            <person name="McCowan C."/>
            <person name="Murphy C."/>
            <person name="Pearson M."/>
            <person name="Poon T.W."/>
            <person name="Priest M."/>
            <person name="Roberts A."/>
            <person name="Saif S."/>
            <person name="Shea T."/>
            <person name="Sisk P."/>
            <person name="Sykes S."/>
            <person name="Wortman J."/>
            <person name="Nusbaum C."/>
            <person name="Birren B."/>
        </authorList>
    </citation>
    <scope>NUCLEOTIDE SEQUENCE [LARGE SCALE GENOMIC DNA]</scope>
    <source>
        <strain evidence="8">B84634 / Timone 84634 / DSM 17679 / JCM 13223</strain>
    </source>
</reference>
<dbReference type="InterPro" id="IPR039425">
    <property type="entry name" value="RNA_pol_sigma-70-like"/>
</dbReference>
<name>U6RM60_9BACT</name>
<dbReference type="CDD" id="cd06171">
    <property type="entry name" value="Sigma70_r4"/>
    <property type="match status" value="1"/>
</dbReference>
<dbReference type="EMBL" id="AQHY01000010">
    <property type="protein sequence ID" value="EOA56851.1"/>
    <property type="molecule type" value="Genomic_DNA"/>
</dbReference>
<evidence type="ECO:0000259" key="5">
    <source>
        <dbReference type="Pfam" id="PF04542"/>
    </source>
</evidence>
<comment type="similarity">
    <text evidence="1">Belongs to the sigma-70 factor family. ECF subfamily.</text>
</comment>
<keyword evidence="4" id="KW-0804">Transcription</keyword>
<keyword evidence="3" id="KW-0731">Sigma factor</keyword>
<evidence type="ECO:0000256" key="1">
    <source>
        <dbReference type="ARBA" id="ARBA00010641"/>
    </source>
</evidence>
<dbReference type="eggNOG" id="COG1595">
    <property type="taxonomic scope" value="Bacteria"/>
</dbReference>
<gene>
    <name evidence="7" type="ORF">HMPREF1534_01042</name>
</gene>
<dbReference type="GO" id="GO:0006352">
    <property type="term" value="P:DNA-templated transcription initiation"/>
    <property type="evidence" value="ECO:0007669"/>
    <property type="project" value="InterPro"/>
</dbReference>
<dbReference type="Gene3D" id="1.10.1740.10">
    <property type="match status" value="1"/>
</dbReference>
<dbReference type="Pfam" id="PF08281">
    <property type="entry name" value="Sigma70_r4_2"/>
    <property type="match status" value="1"/>
</dbReference>
<dbReference type="NCBIfam" id="TIGR02937">
    <property type="entry name" value="sigma70-ECF"/>
    <property type="match status" value="1"/>
</dbReference>
<dbReference type="PANTHER" id="PTHR43133">
    <property type="entry name" value="RNA POLYMERASE ECF-TYPE SIGMA FACTO"/>
    <property type="match status" value="1"/>
</dbReference>
<dbReference type="STRING" id="1121098.HMPREF1534_01042"/>
<dbReference type="AlphaFoldDB" id="U6RM60"/>
<dbReference type="InterPro" id="IPR007627">
    <property type="entry name" value="RNA_pol_sigma70_r2"/>
</dbReference>
<dbReference type="SUPFAM" id="SSF88946">
    <property type="entry name" value="Sigma2 domain of RNA polymerase sigma factors"/>
    <property type="match status" value="1"/>
</dbReference>
<evidence type="ECO:0000313" key="7">
    <source>
        <dbReference type="EMBL" id="EOA56851.1"/>
    </source>
</evidence>
<keyword evidence="2" id="KW-0805">Transcription regulation</keyword>
<dbReference type="GeneID" id="60062928"/>
<organism evidence="7 8">
    <name type="scientific">Phocaeicola massiliensis B84634 = Timone 84634 = DSM 17679 = JCM 13223</name>
    <dbReference type="NCBI Taxonomy" id="1121098"/>
    <lineage>
        <taxon>Bacteria</taxon>
        <taxon>Pseudomonadati</taxon>
        <taxon>Bacteroidota</taxon>
        <taxon>Bacteroidia</taxon>
        <taxon>Bacteroidales</taxon>
        <taxon>Bacteroidaceae</taxon>
        <taxon>Phocaeicola</taxon>
    </lineage>
</organism>
<dbReference type="InterPro" id="IPR036388">
    <property type="entry name" value="WH-like_DNA-bd_sf"/>
</dbReference>
<dbReference type="Gene3D" id="1.10.10.10">
    <property type="entry name" value="Winged helix-like DNA-binding domain superfamily/Winged helix DNA-binding domain"/>
    <property type="match status" value="1"/>
</dbReference>
<dbReference type="Proteomes" id="UP000017831">
    <property type="component" value="Unassembled WGS sequence"/>
</dbReference>
<keyword evidence="8" id="KW-1185">Reference proteome</keyword>
<evidence type="ECO:0000256" key="2">
    <source>
        <dbReference type="ARBA" id="ARBA00023015"/>
    </source>
</evidence>
<dbReference type="HOGENOM" id="CLU_047691_1_4_10"/>
<dbReference type="InterPro" id="IPR014284">
    <property type="entry name" value="RNA_pol_sigma-70_dom"/>
</dbReference>
<dbReference type="InterPro" id="IPR013324">
    <property type="entry name" value="RNA_pol_sigma_r3/r4-like"/>
</dbReference>
<feature type="domain" description="RNA polymerase sigma factor 70 region 4 type 2" evidence="6">
    <location>
        <begin position="108"/>
        <end position="158"/>
    </location>
</feature>
<dbReference type="PANTHER" id="PTHR43133:SF25">
    <property type="entry name" value="RNA POLYMERASE SIGMA FACTOR RFAY-RELATED"/>
    <property type="match status" value="1"/>
</dbReference>
<protein>
    <submittedName>
        <fullName evidence="7">Sigma-70 family RNA polymerase sigma factor</fullName>
    </submittedName>
</protein>
<dbReference type="SUPFAM" id="SSF88659">
    <property type="entry name" value="Sigma3 and sigma4 domains of RNA polymerase sigma factors"/>
    <property type="match status" value="1"/>
</dbReference>
<feature type="domain" description="RNA polymerase sigma-70 region 2" evidence="5">
    <location>
        <begin position="12"/>
        <end position="76"/>
    </location>
</feature>
<dbReference type="GO" id="GO:0003677">
    <property type="term" value="F:DNA binding"/>
    <property type="evidence" value="ECO:0007669"/>
    <property type="project" value="InterPro"/>
</dbReference>